<sequence length="192" mass="22115">MSKKIMISLFILANLTSCSNPSLKDSQASEAYTLYNNIFYHQYMNQLSLFSEVLSGLTKEDLNDVDLAYIKGKIEGYSENSGFVFYALSRNDSHSFNLAVPSELRPSMYELIGLTNRMLSLIRNTFDENNKITVAKDNQELILEVIQMCRELNVSSKYIKDEDNRADYERQLQLALIKIEELQSKLEKPRSK</sequence>
<accession>A0A9X2BSG8</accession>
<evidence type="ECO:0000313" key="2">
    <source>
        <dbReference type="Proteomes" id="UP001139534"/>
    </source>
</evidence>
<name>A0A9X2BSG8_9BACL</name>
<keyword evidence="2" id="KW-1185">Reference proteome</keyword>
<gene>
    <name evidence="1" type="ORF">M0651_06080</name>
</gene>
<dbReference type="RefSeq" id="WP_248550953.1">
    <property type="nucleotide sequence ID" value="NZ_JALPRK010000004.1"/>
</dbReference>
<reference evidence="1" key="1">
    <citation type="submission" date="2022-04" db="EMBL/GenBank/DDBJ databases">
        <authorList>
            <person name="Seo M.-J."/>
        </authorList>
    </citation>
    <scope>NUCLEOTIDE SEQUENCE</scope>
    <source>
        <strain evidence="1">MBLB2552</strain>
    </source>
</reference>
<comment type="caution">
    <text evidence="1">The sequence shown here is derived from an EMBL/GenBank/DDBJ whole genome shotgun (WGS) entry which is preliminary data.</text>
</comment>
<dbReference type="EMBL" id="JALPRK010000004">
    <property type="protein sequence ID" value="MCK8486741.1"/>
    <property type="molecule type" value="Genomic_DNA"/>
</dbReference>
<organism evidence="1 2">
    <name type="scientific">Paenibacillus mellifer</name>
    <dbReference type="NCBI Taxonomy" id="2937794"/>
    <lineage>
        <taxon>Bacteria</taxon>
        <taxon>Bacillati</taxon>
        <taxon>Bacillota</taxon>
        <taxon>Bacilli</taxon>
        <taxon>Bacillales</taxon>
        <taxon>Paenibacillaceae</taxon>
        <taxon>Paenibacillus</taxon>
    </lineage>
</organism>
<protein>
    <submittedName>
        <fullName evidence="1">Uncharacterized protein</fullName>
    </submittedName>
</protein>
<evidence type="ECO:0000313" key="1">
    <source>
        <dbReference type="EMBL" id="MCK8486741.1"/>
    </source>
</evidence>
<proteinExistence type="predicted"/>
<dbReference type="Proteomes" id="UP001139534">
    <property type="component" value="Unassembled WGS sequence"/>
</dbReference>
<dbReference type="AlphaFoldDB" id="A0A9X2BSG8"/>